<organism evidence="2 3">
    <name type="scientific">Oryza meyeriana var. granulata</name>
    <dbReference type="NCBI Taxonomy" id="110450"/>
    <lineage>
        <taxon>Eukaryota</taxon>
        <taxon>Viridiplantae</taxon>
        <taxon>Streptophyta</taxon>
        <taxon>Embryophyta</taxon>
        <taxon>Tracheophyta</taxon>
        <taxon>Spermatophyta</taxon>
        <taxon>Magnoliopsida</taxon>
        <taxon>Liliopsida</taxon>
        <taxon>Poales</taxon>
        <taxon>Poaceae</taxon>
        <taxon>BOP clade</taxon>
        <taxon>Oryzoideae</taxon>
        <taxon>Oryzeae</taxon>
        <taxon>Oryzinae</taxon>
        <taxon>Oryza</taxon>
        <taxon>Oryza meyeriana</taxon>
    </lineage>
</organism>
<dbReference type="Pfam" id="PF24758">
    <property type="entry name" value="LRR_At5g56370"/>
    <property type="match status" value="1"/>
</dbReference>
<gene>
    <name evidence="2" type="ORF">E2562_029927</name>
</gene>
<reference evidence="2 3" key="1">
    <citation type="submission" date="2019-11" db="EMBL/GenBank/DDBJ databases">
        <title>Whole genome sequence of Oryza granulata.</title>
        <authorList>
            <person name="Li W."/>
        </authorList>
    </citation>
    <scope>NUCLEOTIDE SEQUENCE [LARGE SCALE GENOMIC DNA]</scope>
    <source>
        <strain evidence="3">cv. Menghai</strain>
        <tissue evidence="2">Leaf</tissue>
    </source>
</reference>
<feature type="domain" description="F-box/LRR-repeat protein 15/At3g58940/PEG3-like LRR" evidence="1">
    <location>
        <begin position="61"/>
        <end position="105"/>
    </location>
</feature>
<comment type="caution">
    <text evidence="2">The sequence shown here is derived from an EMBL/GenBank/DDBJ whole genome shotgun (WGS) entry which is preliminary data.</text>
</comment>
<accession>A0A6G1CT59</accession>
<protein>
    <recommendedName>
        <fullName evidence="1">F-box/LRR-repeat protein 15/At3g58940/PEG3-like LRR domain-containing protein</fullName>
    </recommendedName>
</protein>
<evidence type="ECO:0000259" key="1">
    <source>
        <dbReference type="Pfam" id="PF24758"/>
    </source>
</evidence>
<dbReference type="EMBL" id="SPHZ02000008">
    <property type="protein sequence ID" value="KAF0903825.1"/>
    <property type="molecule type" value="Genomic_DNA"/>
</dbReference>
<dbReference type="InterPro" id="IPR055411">
    <property type="entry name" value="LRR_FXL15/At3g58940/PEG3-like"/>
</dbReference>
<keyword evidence="3" id="KW-1185">Reference proteome</keyword>
<evidence type="ECO:0000313" key="2">
    <source>
        <dbReference type="EMBL" id="KAF0903825.1"/>
    </source>
</evidence>
<proteinExistence type="predicted"/>
<name>A0A6G1CT59_9ORYZ</name>
<dbReference type="AlphaFoldDB" id="A0A6G1CT59"/>
<dbReference type="OrthoDB" id="629734at2759"/>
<evidence type="ECO:0000313" key="3">
    <source>
        <dbReference type="Proteomes" id="UP000479710"/>
    </source>
</evidence>
<dbReference type="Proteomes" id="UP000479710">
    <property type="component" value="Unassembled WGS sequence"/>
</dbReference>
<sequence length="127" mass="14189">MPLTASWGLDLCSDENGGKGDAEEEDAFFLLLDYSMLWVDPDMGDLYLPCHQPEVSRYHGGIVQFRTLMSSVKTLAIQVPFSGKGHTIFVAQLLKCFPCLEALHIEVSRNWLCFVSGNPRSCRCSTK</sequence>